<evidence type="ECO:0000313" key="2">
    <source>
        <dbReference type="EMBL" id="AGB35927.1"/>
    </source>
</evidence>
<name>L0JSF6_9EURY</name>
<dbReference type="Proteomes" id="UP000010878">
    <property type="component" value="Chromosome"/>
</dbReference>
<keyword evidence="2" id="KW-0675">Receptor</keyword>
<dbReference type="OrthoDB" id="27995at2157"/>
<dbReference type="PROSITE" id="PS51257">
    <property type="entry name" value="PROKAR_LIPOPROTEIN"/>
    <property type="match status" value="1"/>
</dbReference>
<feature type="compositionally biased region" description="Acidic residues" evidence="1">
    <location>
        <begin position="337"/>
        <end position="359"/>
    </location>
</feature>
<feature type="compositionally biased region" description="Acidic residues" evidence="1">
    <location>
        <begin position="29"/>
        <end position="57"/>
    </location>
</feature>
<dbReference type="HOGENOM" id="CLU_033215_0_0_2"/>
<dbReference type="AlphaFoldDB" id="L0JSF6"/>
<dbReference type="eggNOG" id="arCOG01801">
    <property type="taxonomic scope" value="Archaea"/>
</dbReference>
<dbReference type="STRING" id="694430.Natoc_0045"/>
<accession>L0JSF6</accession>
<dbReference type="EMBL" id="CP003929">
    <property type="protein sequence ID" value="AGB35927.1"/>
    <property type="molecule type" value="Genomic_DNA"/>
</dbReference>
<gene>
    <name evidence="2" type="ORF">Natoc_0045</name>
</gene>
<dbReference type="KEGG" id="nou:Natoc_0045"/>
<dbReference type="CDD" id="cd13567">
    <property type="entry name" value="PBP2_TtGluBP"/>
    <property type="match status" value="1"/>
</dbReference>
<keyword evidence="3" id="KW-1185">Reference proteome</keyword>
<dbReference type="SUPFAM" id="SSF53850">
    <property type="entry name" value="Periplasmic binding protein-like II"/>
    <property type="match status" value="1"/>
</dbReference>
<dbReference type="PANTHER" id="PTHR42941:SF1">
    <property type="entry name" value="SLL1037 PROTEIN"/>
    <property type="match status" value="1"/>
</dbReference>
<dbReference type="GeneID" id="14404344"/>
<organism evidence="2 3">
    <name type="scientific">Natronococcus occultus SP4</name>
    <dbReference type="NCBI Taxonomy" id="694430"/>
    <lineage>
        <taxon>Archaea</taxon>
        <taxon>Methanobacteriati</taxon>
        <taxon>Methanobacteriota</taxon>
        <taxon>Stenosarchaea group</taxon>
        <taxon>Halobacteria</taxon>
        <taxon>Halobacteriales</taxon>
        <taxon>Natrialbaceae</taxon>
        <taxon>Natronococcus</taxon>
    </lineage>
</organism>
<dbReference type="Gene3D" id="3.40.190.10">
    <property type="entry name" value="Periplasmic binding protein-like II"/>
    <property type="match status" value="2"/>
</dbReference>
<evidence type="ECO:0000256" key="1">
    <source>
        <dbReference type="SAM" id="MobiDB-lite"/>
    </source>
</evidence>
<reference evidence="2 3" key="1">
    <citation type="submission" date="2012-11" db="EMBL/GenBank/DDBJ databases">
        <title>FINISHED of Natronococcus occultus SP4, DSM 3396.</title>
        <authorList>
            <consortium name="DOE Joint Genome Institute"/>
            <person name="Eisen J."/>
            <person name="Huntemann M."/>
            <person name="Wei C.-L."/>
            <person name="Han J."/>
            <person name="Detter J.C."/>
            <person name="Han C."/>
            <person name="Tapia R."/>
            <person name="Chen A."/>
            <person name="Kyrpides N."/>
            <person name="Mavromatis K."/>
            <person name="Markowitz V."/>
            <person name="Szeto E."/>
            <person name="Ivanova N."/>
            <person name="Mikhailova N."/>
            <person name="Ovchinnikova G."/>
            <person name="Pagani I."/>
            <person name="Pati A."/>
            <person name="Goodwin L."/>
            <person name="Nordberg H.P."/>
            <person name="Cantor M.N."/>
            <person name="Hua S.X."/>
            <person name="Woyke T."/>
            <person name="Eisen J."/>
            <person name="Klenk H.-P."/>
            <person name="Klenk H.-P."/>
        </authorList>
    </citation>
    <scope>NUCLEOTIDE SEQUENCE [LARGE SCALE GENOMIC DNA]</scope>
    <source>
        <strain evidence="2 3">SP4</strain>
    </source>
</reference>
<evidence type="ECO:0000313" key="3">
    <source>
        <dbReference type="Proteomes" id="UP000010878"/>
    </source>
</evidence>
<sequence>MVRDIKRRKFIALGGAAGIVGVAGCIGEDAEEAENGDDENGDNGEDDLEEAQPEEGGETLSLHAGGTEGTYYPLAGDMKSIVEDQTPHGIQVQSTGASVENAASLGREDTELALVQNDITYFAYNGVELDEFEDEPLENIRGIASLYPETIHIVTQEDSDIETVEDLEGASVNTGDAGSGTQVNALQILESAGVEEFDEQNTDFGTAADQIGDGDVDAAITVGGYPLGAIEDLSATQDISFVEITDEARDNLLDDAEWLAEDEIPGGTYDGVDDDVETVSVQAMLATHEGVDAEVVEEVTAAMFDNVDDFTTQSEFIDVETSQEAMPIDLHEGAEAYFDEQDVDDEDADDEDADDEDEE</sequence>
<feature type="region of interest" description="Disordered" evidence="1">
    <location>
        <begin position="29"/>
        <end position="69"/>
    </location>
</feature>
<feature type="region of interest" description="Disordered" evidence="1">
    <location>
        <begin position="331"/>
        <end position="359"/>
    </location>
</feature>
<dbReference type="PANTHER" id="PTHR42941">
    <property type="entry name" value="SLL1037 PROTEIN"/>
    <property type="match status" value="1"/>
</dbReference>
<dbReference type="Pfam" id="PF16868">
    <property type="entry name" value="NMT1_3"/>
    <property type="match status" value="1"/>
</dbReference>
<protein>
    <submittedName>
        <fullName evidence="2">TRAP transporter solute receptor, TAXI family</fullName>
    </submittedName>
</protein>
<dbReference type="NCBIfam" id="TIGR02122">
    <property type="entry name" value="TRAP_TAXI"/>
    <property type="match status" value="1"/>
</dbReference>
<proteinExistence type="predicted"/>
<dbReference type="InterPro" id="IPR011852">
    <property type="entry name" value="TRAP_TAXI"/>
</dbReference>
<dbReference type="RefSeq" id="WP_015319385.1">
    <property type="nucleotide sequence ID" value="NC_019974.1"/>
</dbReference>